<proteinExistence type="predicted"/>
<dbReference type="AlphaFoldDB" id="A0A7X0LWY2"/>
<sequence>MYKELALPKNANSQSILNVIQLSPRKLDGDGKAVLLF</sequence>
<gene>
    <name evidence="1" type="ORF">HNR53_002611</name>
</gene>
<reference evidence="1 2" key="1">
    <citation type="submission" date="2020-08" db="EMBL/GenBank/DDBJ databases">
        <title>Genomic Encyclopedia of Type Strains, Phase IV (KMG-IV): sequencing the most valuable type-strain genomes for metagenomic binning, comparative biology and taxonomic classification.</title>
        <authorList>
            <person name="Goeker M."/>
        </authorList>
    </citation>
    <scope>NUCLEOTIDE SEQUENCE [LARGE SCALE GENOMIC DNA]</scope>
    <source>
        <strain evidence="1 2">DSM 5391</strain>
    </source>
</reference>
<protein>
    <submittedName>
        <fullName evidence="1">Uncharacterized protein</fullName>
    </submittedName>
</protein>
<evidence type="ECO:0000313" key="2">
    <source>
        <dbReference type="Proteomes" id="UP000531594"/>
    </source>
</evidence>
<accession>A0A7X0LWY2</accession>
<comment type="caution">
    <text evidence="1">The sequence shown here is derived from an EMBL/GenBank/DDBJ whole genome shotgun (WGS) entry which is preliminary data.</text>
</comment>
<evidence type="ECO:0000313" key="1">
    <source>
        <dbReference type="EMBL" id="MBB6445962.1"/>
    </source>
</evidence>
<dbReference type="Proteomes" id="UP000531594">
    <property type="component" value="Unassembled WGS sequence"/>
</dbReference>
<dbReference type="EMBL" id="JACHGK010000008">
    <property type="protein sequence ID" value="MBB6445962.1"/>
    <property type="molecule type" value="Genomic_DNA"/>
</dbReference>
<keyword evidence="2" id="KW-1185">Reference proteome</keyword>
<name>A0A7X0LWY2_9BACI</name>
<organism evidence="1 2">
    <name type="scientific">Bacillus benzoevorans</name>
    <dbReference type="NCBI Taxonomy" id="1456"/>
    <lineage>
        <taxon>Bacteria</taxon>
        <taxon>Bacillati</taxon>
        <taxon>Bacillota</taxon>
        <taxon>Bacilli</taxon>
        <taxon>Bacillales</taxon>
        <taxon>Bacillaceae</taxon>
        <taxon>Bacillus</taxon>
    </lineage>
</organism>